<protein>
    <submittedName>
        <fullName evidence="1">Uncharacterized protein</fullName>
    </submittedName>
</protein>
<dbReference type="AlphaFoldDB" id="A0A5B7JTN4"/>
<keyword evidence="2" id="KW-1185">Reference proteome</keyword>
<comment type="caution">
    <text evidence="1">The sequence shown here is derived from an EMBL/GenBank/DDBJ whole genome shotgun (WGS) entry which is preliminary data.</text>
</comment>
<evidence type="ECO:0000313" key="2">
    <source>
        <dbReference type="Proteomes" id="UP000324222"/>
    </source>
</evidence>
<name>A0A5B7JTN4_PORTR</name>
<evidence type="ECO:0000313" key="1">
    <source>
        <dbReference type="EMBL" id="MPD00231.1"/>
    </source>
</evidence>
<accession>A0A5B7JTN4</accession>
<organism evidence="1 2">
    <name type="scientific">Portunus trituberculatus</name>
    <name type="common">Swimming crab</name>
    <name type="synonym">Neptunus trituberculatus</name>
    <dbReference type="NCBI Taxonomy" id="210409"/>
    <lineage>
        <taxon>Eukaryota</taxon>
        <taxon>Metazoa</taxon>
        <taxon>Ecdysozoa</taxon>
        <taxon>Arthropoda</taxon>
        <taxon>Crustacea</taxon>
        <taxon>Multicrustacea</taxon>
        <taxon>Malacostraca</taxon>
        <taxon>Eumalacostraca</taxon>
        <taxon>Eucarida</taxon>
        <taxon>Decapoda</taxon>
        <taxon>Pleocyemata</taxon>
        <taxon>Brachyura</taxon>
        <taxon>Eubrachyura</taxon>
        <taxon>Portunoidea</taxon>
        <taxon>Portunidae</taxon>
        <taxon>Portuninae</taxon>
        <taxon>Portunus</taxon>
    </lineage>
</organism>
<gene>
    <name evidence="1" type="ORF">E2C01_095691</name>
</gene>
<dbReference type="Proteomes" id="UP000324222">
    <property type="component" value="Unassembled WGS sequence"/>
</dbReference>
<dbReference type="OrthoDB" id="958254at2759"/>
<dbReference type="EMBL" id="VSRR010122016">
    <property type="protein sequence ID" value="MPD00231.1"/>
    <property type="molecule type" value="Genomic_DNA"/>
</dbReference>
<proteinExistence type="predicted"/>
<reference evidence="1 2" key="1">
    <citation type="submission" date="2019-05" db="EMBL/GenBank/DDBJ databases">
        <title>Another draft genome of Portunus trituberculatus and its Hox gene families provides insights of decapod evolution.</title>
        <authorList>
            <person name="Jeong J.-H."/>
            <person name="Song I."/>
            <person name="Kim S."/>
            <person name="Choi T."/>
            <person name="Kim D."/>
            <person name="Ryu S."/>
            <person name="Kim W."/>
        </authorList>
    </citation>
    <scope>NUCLEOTIDE SEQUENCE [LARGE SCALE GENOMIC DNA]</scope>
    <source>
        <tissue evidence="1">Muscle</tissue>
    </source>
</reference>
<sequence length="63" mass="7224">MFSFVRLLDGYSMSDGRQLSYLALEESMFYKKGFLVLGALLQSADPLLMEPEERKTLFISILL</sequence>